<comment type="caution">
    <text evidence="1">The sequence shown here is derived from an EMBL/GenBank/DDBJ whole genome shotgun (WGS) entry which is preliminary data.</text>
</comment>
<proteinExistence type="predicted"/>
<accession>A0A3M6TLV3</accession>
<dbReference type="EMBL" id="RCHS01003372">
    <property type="protein sequence ID" value="RMX42336.1"/>
    <property type="molecule type" value="Genomic_DNA"/>
</dbReference>
<organism evidence="1 2">
    <name type="scientific">Pocillopora damicornis</name>
    <name type="common">Cauliflower coral</name>
    <name type="synonym">Millepora damicornis</name>
    <dbReference type="NCBI Taxonomy" id="46731"/>
    <lineage>
        <taxon>Eukaryota</taxon>
        <taxon>Metazoa</taxon>
        <taxon>Cnidaria</taxon>
        <taxon>Anthozoa</taxon>
        <taxon>Hexacorallia</taxon>
        <taxon>Scleractinia</taxon>
        <taxon>Astrocoeniina</taxon>
        <taxon>Pocilloporidae</taxon>
        <taxon>Pocillopora</taxon>
    </lineage>
</organism>
<name>A0A3M6TLV3_POCDA</name>
<reference evidence="1 2" key="1">
    <citation type="journal article" date="2018" name="Sci. Rep.">
        <title>Comparative analysis of the Pocillopora damicornis genome highlights role of immune system in coral evolution.</title>
        <authorList>
            <person name="Cunning R."/>
            <person name="Bay R.A."/>
            <person name="Gillette P."/>
            <person name="Baker A.C."/>
            <person name="Traylor-Knowles N."/>
        </authorList>
    </citation>
    <scope>NUCLEOTIDE SEQUENCE [LARGE SCALE GENOMIC DNA]</scope>
    <source>
        <strain evidence="1">RSMAS</strain>
        <tissue evidence="1">Whole animal</tissue>
    </source>
</reference>
<gene>
    <name evidence="1" type="ORF">pdam_00014642</name>
</gene>
<dbReference type="AlphaFoldDB" id="A0A3M6TLV3"/>
<keyword evidence="2" id="KW-1185">Reference proteome</keyword>
<protein>
    <submittedName>
        <fullName evidence="1">Uncharacterized protein</fullName>
    </submittedName>
</protein>
<sequence length="114" mass="12983">MVKFKERSYLSKLGYSLKDNPCKFWSYYKAITKTTKIPGVMKNESVQATRPIDQANLFNVSTATCLPRLDYNIKCELSKLRLSLSNILKQLQSLDVHKASLGPPPKLLQKSMCQ</sequence>
<evidence type="ECO:0000313" key="2">
    <source>
        <dbReference type="Proteomes" id="UP000275408"/>
    </source>
</evidence>
<evidence type="ECO:0000313" key="1">
    <source>
        <dbReference type="EMBL" id="RMX42336.1"/>
    </source>
</evidence>
<dbReference type="Proteomes" id="UP000275408">
    <property type="component" value="Unassembled WGS sequence"/>
</dbReference>